<keyword evidence="2" id="KW-1185">Reference proteome</keyword>
<evidence type="ECO:0000313" key="2">
    <source>
        <dbReference type="Proteomes" id="UP000053573"/>
    </source>
</evidence>
<dbReference type="AlphaFoldDB" id="A0A0H1B1X8"/>
<reference evidence="2" key="1">
    <citation type="journal article" date="2015" name="PLoS Genet.">
        <title>The dynamic genome and transcriptome of the human fungal pathogen Blastomyces and close relative Emmonsia.</title>
        <authorList>
            <person name="Munoz J.F."/>
            <person name="Gauthier G.M."/>
            <person name="Desjardins C.A."/>
            <person name="Gallo J.E."/>
            <person name="Holder J."/>
            <person name="Sullivan T.D."/>
            <person name="Marty A.J."/>
            <person name="Carmen J.C."/>
            <person name="Chen Z."/>
            <person name="Ding L."/>
            <person name="Gujja S."/>
            <person name="Magrini V."/>
            <person name="Misas E."/>
            <person name="Mitreva M."/>
            <person name="Priest M."/>
            <person name="Saif S."/>
            <person name="Whiston E.A."/>
            <person name="Young S."/>
            <person name="Zeng Q."/>
            <person name="Goldman W.E."/>
            <person name="Mardis E.R."/>
            <person name="Taylor J.W."/>
            <person name="McEwen J.G."/>
            <person name="Clay O.K."/>
            <person name="Klein B.S."/>
            <person name="Cuomo C.A."/>
        </authorList>
    </citation>
    <scope>NUCLEOTIDE SEQUENCE [LARGE SCALE GENOMIC DNA]</scope>
    <source>
        <strain evidence="2">UAMH 139</strain>
    </source>
</reference>
<dbReference type="EMBL" id="LDEV01003639">
    <property type="protein sequence ID" value="KLJ05429.1"/>
    <property type="molecule type" value="Genomic_DNA"/>
</dbReference>
<organism evidence="1 2">
    <name type="scientific">Blastomyces silverae</name>
    <dbReference type="NCBI Taxonomy" id="2060906"/>
    <lineage>
        <taxon>Eukaryota</taxon>
        <taxon>Fungi</taxon>
        <taxon>Dikarya</taxon>
        <taxon>Ascomycota</taxon>
        <taxon>Pezizomycotina</taxon>
        <taxon>Eurotiomycetes</taxon>
        <taxon>Eurotiomycetidae</taxon>
        <taxon>Onygenales</taxon>
        <taxon>Ajellomycetaceae</taxon>
        <taxon>Blastomyces</taxon>
    </lineage>
</organism>
<dbReference type="Proteomes" id="UP000053573">
    <property type="component" value="Unassembled WGS sequence"/>
</dbReference>
<accession>A0A0H1B1X8</accession>
<dbReference type="OrthoDB" id="4190693at2759"/>
<evidence type="ECO:0000313" key="1">
    <source>
        <dbReference type="EMBL" id="KLJ05429.1"/>
    </source>
</evidence>
<protein>
    <submittedName>
        <fullName evidence="1">Uncharacterized protein</fullName>
    </submittedName>
</protein>
<name>A0A0H1B1X8_9EURO</name>
<feature type="non-terminal residue" evidence="1">
    <location>
        <position position="67"/>
    </location>
</feature>
<comment type="caution">
    <text evidence="1">The sequence shown here is derived from an EMBL/GenBank/DDBJ whole genome shotgun (WGS) entry which is preliminary data.</text>
</comment>
<proteinExistence type="predicted"/>
<gene>
    <name evidence="1" type="ORF">EMPG_11087</name>
</gene>
<sequence length="67" mass="7794">MRLCELNSIVSQAELRHITEEKLQTELIQVTVFRIKSFSESTSNDLTELYIIILIDRENSIITAVKR</sequence>